<sequence>MPADTARQLEFRAGRTAAARAFNALAETIGVDPVPTRAGKEHIVSLWSVLSARLPPDSLSDLRAARDKWVENHGGGDFPEPGSTGADEENVAADDPTRVASDFVDMHRVLPQTFYAGFGRKAFRAVAWFRKRMRNERPNGLPWHETTEQWARRARRVVAAMNREYDVSGLRGEFRGRLEDVVAREGDRLPK</sequence>
<accession>A0ABN9UBU6</accession>
<name>A0ABN9UBU6_9DINO</name>
<evidence type="ECO:0000313" key="3">
    <source>
        <dbReference type="Proteomes" id="UP001189429"/>
    </source>
</evidence>
<evidence type="ECO:0000313" key="2">
    <source>
        <dbReference type="EMBL" id="CAK0856224.1"/>
    </source>
</evidence>
<evidence type="ECO:0000256" key="1">
    <source>
        <dbReference type="SAM" id="MobiDB-lite"/>
    </source>
</evidence>
<protein>
    <submittedName>
        <fullName evidence="2">Uncharacterized protein</fullName>
    </submittedName>
</protein>
<dbReference type="EMBL" id="CAUYUJ010015615">
    <property type="protein sequence ID" value="CAK0856224.1"/>
    <property type="molecule type" value="Genomic_DNA"/>
</dbReference>
<dbReference type="Proteomes" id="UP001189429">
    <property type="component" value="Unassembled WGS sequence"/>
</dbReference>
<reference evidence="2" key="1">
    <citation type="submission" date="2023-10" db="EMBL/GenBank/DDBJ databases">
        <authorList>
            <person name="Chen Y."/>
            <person name="Shah S."/>
            <person name="Dougan E. K."/>
            <person name="Thang M."/>
            <person name="Chan C."/>
        </authorList>
    </citation>
    <scope>NUCLEOTIDE SEQUENCE [LARGE SCALE GENOMIC DNA]</scope>
</reference>
<gene>
    <name evidence="2" type="ORF">PCOR1329_LOCUS46673</name>
</gene>
<proteinExistence type="predicted"/>
<keyword evidence="3" id="KW-1185">Reference proteome</keyword>
<feature type="region of interest" description="Disordered" evidence="1">
    <location>
        <begin position="70"/>
        <end position="92"/>
    </location>
</feature>
<comment type="caution">
    <text evidence="2">The sequence shown here is derived from an EMBL/GenBank/DDBJ whole genome shotgun (WGS) entry which is preliminary data.</text>
</comment>
<organism evidence="2 3">
    <name type="scientific">Prorocentrum cordatum</name>
    <dbReference type="NCBI Taxonomy" id="2364126"/>
    <lineage>
        <taxon>Eukaryota</taxon>
        <taxon>Sar</taxon>
        <taxon>Alveolata</taxon>
        <taxon>Dinophyceae</taxon>
        <taxon>Prorocentrales</taxon>
        <taxon>Prorocentraceae</taxon>
        <taxon>Prorocentrum</taxon>
    </lineage>
</organism>